<dbReference type="PANTHER" id="PTHR21310">
    <property type="entry name" value="AMINOGLYCOSIDE PHOSPHOTRANSFERASE-RELATED-RELATED"/>
    <property type="match status" value="1"/>
</dbReference>
<reference evidence="2" key="2">
    <citation type="submission" date="2021-09" db="EMBL/GenBank/DDBJ databases">
        <authorList>
            <person name="Gilroy R."/>
        </authorList>
    </citation>
    <scope>NUCLEOTIDE SEQUENCE</scope>
    <source>
        <strain evidence="2">ChiGjej5B5-7349</strain>
    </source>
</reference>
<dbReference type="AlphaFoldDB" id="A0A921MFH0"/>
<dbReference type="PANTHER" id="PTHR21310:SF57">
    <property type="entry name" value="BLR2944 PROTEIN"/>
    <property type="match status" value="1"/>
</dbReference>
<dbReference type="InterPro" id="IPR041726">
    <property type="entry name" value="ACAD10_11_N"/>
</dbReference>
<feature type="domain" description="Aminoglycoside phosphotransferase" evidence="1">
    <location>
        <begin position="58"/>
        <end position="260"/>
    </location>
</feature>
<dbReference type="Pfam" id="PF01636">
    <property type="entry name" value="APH"/>
    <property type="match status" value="1"/>
</dbReference>
<dbReference type="Proteomes" id="UP000784435">
    <property type="component" value="Unassembled WGS sequence"/>
</dbReference>
<accession>A0A921MFH0</accession>
<sequence>MKSGAEDSNGEAPRNPQLEHLLTSVLGDVEIAAVTPVTAGASKTIDIIETVPSEGGGDVSRAVLRAEPLPQADPNGMMREAALLKEAAQRGVPVPRVLAAGRGGDDYSVPFVLTTFVDGESLAPRLLRRFAQEGGGDDFARELGGHLARIHSMEVPQLLDPAGTDEHADWHGRYRALGVESAAFEWAFRWLEENRPQDIGRTLVHGDFRLGNLMVDDGRVTGVLDWELAHVGDPREDLGWVSAPPWRFRSTQPVAGVGSREALLQGYRDAGGTDIALEDLHWWEVLGTVKWGVMCLGRGREAADLDDRSLEFALIGRRFAECEYDVLRQLGWDSIEAGYATARRTVADAAVEAAAPGAATDATLPSAGEIEQTLTASFGSDYGSRLQGAALQMVLREARAGARMRAHDEELLAQAGHASEGDLAASIRSRSGADAQAVSLTDAERAAIDALVSTRLALANPTYLPRT</sequence>
<dbReference type="InterPro" id="IPR002575">
    <property type="entry name" value="Aminoglycoside_PTrfase"/>
</dbReference>
<evidence type="ECO:0000259" key="1">
    <source>
        <dbReference type="Pfam" id="PF01636"/>
    </source>
</evidence>
<reference evidence="2" key="1">
    <citation type="journal article" date="2021" name="PeerJ">
        <title>Extensive microbial diversity within the chicken gut microbiome revealed by metagenomics and culture.</title>
        <authorList>
            <person name="Gilroy R."/>
            <person name="Ravi A."/>
            <person name="Getino M."/>
            <person name="Pursley I."/>
            <person name="Horton D.L."/>
            <person name="Alikhan N.F."/>
            <person name="Baker D."/>
            <person name="Gharbi K."/>
            <person name="Hall N."/>
            <person name="Watson M."/>
            <person name="Adriaenssens E.M."/>
            <person name="Foster-Nyarko E."/>
            <person name="Jarju S."/>
            <person name="Secka A."/>
            <person name="Antonio M."/>
            <person name="Oren A."/>
            <person name="Chaudhuri R.R."/>
            <person name="La Ragione R."/>
            <person name="Hildebrand F."/>
            <person name="Pallen M.J."/>
        </authorList>
    </citation>
    <scope>NUCLEOTIDE SEQUENCE</scope>
    <source>
        <strain evidence="2">ChiGjej5B5-7349</strain>
    </source>
</reference>
<gene>
    <name evidence="2" type="ORF">K8V08_12215</name>
</gene>
<dbReference type="Gene3D" id="3.90.1200.10">
    <property type="match status" value="1"/>
</dbReference>
<proteinExistence type="predicted"/>
<dbReference type="CDD" id="cd05154">
    <property type="entry name" value="ACAD10_11_N-like"/>
    <property type="match status" value="1"/>
</dbReference>
<comment type="caution">
    <text evidence="2">The sequence shown here is derived from an EMBL/GenBank/DDBJ whole genome shotgun (WGS) entry which is preliminary data.</text>
</comment>
<dbReference type="InterPro" id="IPR051678">
    <property type="entry name" value="AGP_Transferase"/>
</dbReference>
<evidence type="ECO:0000313" key="3">
    <source>
        <dbReference type="Proteomes" id="UP000784435"/>
    </source>
</evidence>
<dbReference type="Gene3D" id="3.30.200.20">
    <property type="entry name" value="Phosphorylase Kinase, domain 1"/>
    <property type="match status" value="1"/>
</dbReference>
<dbReference type="SUPFAM" id="SSF56112">
    <property type="entry name" value="Protein kinase-like (PK-like)"/>
    <property type="match status" value="1"/>
</dbReference>
<evidence type="ECO:0000313" key="2">
    <source>
        <dbReference type="EMBL" id="HJG81165.1"/>
    </source>
</evidence>
<name>A0A921MFH0_9MICO</name>
<dbReference type="EMBL" id="DYUK01000270">
    <property type="protein sequence ID" value="HJG81165.1"/>
    <property type="molecule type" value="Genomic_DNA"/>
</dbReference>
<organism evidence="2 3">
    <name type="scientific">Brevibacterium senegalense</name>
    <dbReference type="NCBI Taxonomy" id="1033736"/>
    <lineage>
        <taxon>Bacteria</taxon>
        <taxon>Bacillati</taxon>
        <taxon>Actinomycetota</taxon>
        <taxon>Actinomycetes</taxon>
        <taxon>Micrococcales</taxon>
        <taxon>Brevibacteriaceae</taxon>
        <taxon>Brevibacterium</taxon>
    </lineage>
</organism>
<dbReference type="InterPro" id="IPR011009">
    <property type="entry name" value="Kinase-like_dom_sf"/>
</dbReference>
<protein>
    <submittedName>
        <fullName evidence="2">Phosphotransferase family protein</fullName>
    </submittedName>
</protein>